<feature type="region of interest" description="Disordered" evidence="1">
    <location>
        <begin position="305"/>
        <end position="330"/>
    </location>
</feature>
<organism evidence="2 3">
    <name type="scientific">Plesiocystis pacifica SIR-1</name>
    <dbReference type="NCBI Taxonomy" id="391625"/>
    <lineage>
        <taxon>Bacteria</taxon>
        <taxon>Pseudomonadati</taxon>
        <taxon>Myxococcota</taxon>
        <taxon>Polyangia</taxon>
        <taxon>Nannocystales</taxon>
        <taxon>Nannocystaceae</taxon>
        <taxon>Plesiocystis</taxon>
    </lineage>
</organism>
<protein>
    <submittedName>
        <fullName evidence="2">Uncharacterized protein</fullName>
    </submittedName>
</protein>
<reference evidence="2 3" key="1">
    <citation type="submission" date="2007-06" db="EMBL/GenBank/DDBJ databases">
        <authorList>
            <person name="Shimkets L."/>
            <person name="Ferriera S."/>
            <person name="Johnson J."/>
            <person name="Kravitz S."/>
            <person name="Beeson K."/>
            <person name="Sutton G."/>
            <person name="Rogers Y.-H."/>
            <person name="Friedman R."/>
            <person name="Frazier M."/>
            <person name="Venter J.C."/>
        </authorList>
    </citation>
    <scope>NUCLEOTIDE SEQUENCE [LARGE SCALE GENOMIC DNA]</scope>
    <source>
        <strain evidence="2 3">SIR-1</strain>
    </source>
</reference>
<comment type="caution">
    <text evidence="2">The sequence shown here is derived from an EMBL/GenBank/DDBJ whole genome shotgun (WGS) entry which is preliminary data.</text>
</comment>
<accession>A6GDH2</accession>
<evidence type="ECO:0000256" key="1">
    <source>
        <dbReference type="SAM" id="MobiDB-lite"/>
    </source>
</evidence>
<name>A6GDH2_9BACT</name>
<keyword evidence="3" id="KW-1185">Reference proteome</keyword>
<dbReference type="Proteomes" id="UP000005801">
    <property type="component" value="Unassembled WGS sequence"/>
</dbReference>
<proteinExistence type="predicted"/>
<feature type="region of interest" description="Disordered" evidence="1">
    <location>
        <begin position="674"/>
        <end position="701"/>
    </location>
</feature>
<evidence type="ECO:0000313" key="2">
    <source>
        <dbReference type="EMBL" id="EDM76084.1"/>
    </source>
</evidence>
<dbReference type="STRING" id="391625.PPSIR1_41419"/>
<sequence length="1725" mass="188565">MGRPMPRSLPDTTWFSRAPLETEPELQVSLSPAGLTGLAAALFPPIRAVPAIEALLGPGFAVEELMGLCCEPARAGRIAVMAVARARVGDDAPVRRVKLRVVLRPLVDVPEPGSLRLSLATPGEPESGDFGCWTSPALVEEPLDHAALDQLSAQLSERLRGAAKQALTTPVEVHRVAYRPLGEAIASAQLDIDAQGWASLDLALLACEDRDGPGPEAELALKLETGWSPFFGAPIELRLPGRFPGEPALNIGGAVEVLENRLVSEGGDLHVRAELDLNLSYRSEADDGPRGDIQLSGVAEARLVPGPGPSLTLGAPELRPPQRLRLEAPPRPGDRVVARILDALPAQLWPVIHQPTAASGEPAAEGALAFGAAPGFGGGPPRVRYFRERSTPARFAPRVIRARDGAQWRLQLSEAFLVGLLRQSLDDAPSQPRRGAKVSVTRLPDRLVVDEREPEGDAARQATLAIRSSSFGPSLLAQFGDQRLPLTHLGFSSSDLAGLLALTLSMVIGHDTGVATVLRTSSAGFDDGALALEGQLQPWIDTQTLVEAARHFELGAQSVHGRLGRPDEAPWAFRLGCGAFIHADALFERLARGDEVLHYHLSHSALGTPYLRGNPNEVSFDNVEAMPYVPMFARRNDPDAVIGEGVGLLKALGVEPSARPVRLVWDADTPARDRWPSPDAPDRFPQTYDWTRGRACPSAPSARVSSRRRRVLFNPAMVQPDALGHRRHGYDDAGERQEFELHAGALRWRRSAAADWMGLEPTRAMTYARQRAGERLEPPRFDLLATGGARILAKQEGRFRLFFTTVAPEFHHATPGHRSCLELAPGSAVRLPPSTPDMAVLGIFAALDPAFNRHLDDDGQPRTKDDWSAMAWPTLDAANGHPSLAPFTIPQLDVQALEAVLRALIHEVLAAVSALALGSPTLGTVLLLVGVLRPQLEAKLSQALAALDALGGQSLARTTKALGLSPDVMLVPVEPGVWYHVDARPPYDPSRLSEPPAFVRWEALVTYERIRETAPRYRFKTQHGVRAGQVLDIGVGHVYRHLSWDASNGGEFDTLDALGRFWYPSLLGPVDDGGGFIDGTTNFYALVELEVSDDGSLRALEVQRQAPDDFDLLGAVEGMLDPTKVPAQERRDDDLLREISTAQDQASFRKSFGIVWIDEQSYASDRFHLLHPCDAYWRLGKNWSALGQQSQRSPLPAFLRGLIANHPTLGALYPIDAEDETRFDPESFWCPFASDWFEGKACVSADSRMAVSRQVVLVTGALPDEPRTPVLFSVNASYGTLDRSWRWRAYPAPVVPGTDWSALDSSPAAELCVPGSLRFRDDGTIVLIGRRGGVDGHWTQRYLPADTMEVPSGRELDAAHVPGERARVPARGYAHPWSFLPRTHQGRALYPDYDAQLHFGVPARSASRSQFYLVDRIVDAAGDRAQLLAGGGEWTETRDRLFWPAPTQLVRPRKRRSPYNHRLRFHLRARGHWGALLSFADKRDDELPQLTTTLPRLGDPPPPIGELELQAGSRAITLEVGRRIRRWAPPAVQRAELAVDPIAGLLALRFYTRMPGLARRHRSRTIPWWLDSLGPDGVDVGAHLPTNEDLARLDPELVERFRDGVGPSVAAIESDLRDPTFPALDATPRDLPDFMIWRAELGRLGDGGSLWSAELGSVDADGQRQFRFRRHGHFLYVATARAPALAQQLAPELRGGGFGLRLWFEDVVGHLACAEQTELRVETLA</sequence>
<gene>
    <name evidence="2" type="ORF">PPSIR1_41419</name>
</gene>
<dbReference type="EMBL" id="ABCS01000073">
    <property type="protein sequence ID" value="EDM76084.1"/>
    <property type="molecule type" value="Genomic_DNA"/>
</dbReference>
<evidence type="ECO:0000313" key="3">
    <source>
        <dbReference type="Proteomes" id="UP000005801"/>
    </source>
</evidence>